<gene>
    <name evidence="9" type="ORF">SAMN06264868_10530</name>
</gene>
<reference evidence="9" key="1">
    <citation type="submission" date="2017-05" db="EMBL/GenBank/DDBJ databases">
        <authorList>
            <person name="Varghese N."/>
            <person name="Submissions S."/>
        </authorList>
    </citation>
    <scope>NUCLEOTIDE SEQUENCE</scope>
    <source>
        <strain evidence="9">DSM 18763</strain>
    </source>
</reference>
<evidence type="ECO:0000256" key="1">
    <source>
        <dbReference type="ARBA" id="ARBA00004442"/>
    </source>
</evidence>
<organism evidence="9 10">
    <name type="scientific">Venenivibrio stagnispumantis</name>
    <dbReference type="NCBI Taxonomy" id="407998"/>
    <lineage>
        <taxon>Bacteria</taxon>
        <taxon>Pseudomonadati</taxon>
        <taxon>Aquificota</taxon>
        <taxon>Aquificia</taxon>
        <taxon>Aquificales</taxon>
        <taxon>Hydrogenothermaceae</taxon>
        <taxon>Venenivibrio</taxon>
    </lineage>
</organism>
<dbReference type="GO" id="GO:0009279">
    <property type="term" value="C:cell outer membrane"/>
    <property type="evidence" value="ECO:0007669"/>
    <property type="project" value="UniProtKB-SubCell"/>
</dbReference>
<dbReference type="Pfam" id="PF02321">
    <property type="entry name" value="OEP"/>
    <property type="match status" value="2"/>
</dbReference>
<keyword evidence="8" id="KW-0175">Coiled coil</keyword>
<accession>A0AA46ADU8</accession>
<comment type="caution">
    <text evidence="9">The sequence shown here is derived from an EMBL/GenBank/DDBJ whole genome shotgun (WGS) entry which is preliminary data.</text>
</comment>
<keyword evidence="3" id="KW-0813">Transport</keyword>
<sequence>MKKFFIPLLSVCYLSYGITIDEAVKKALENNLDIKNQVINEKIAEEGIKKSEATRFGKLDIFANYIDYNSRRVVAPLSPPINPQNLKGSRDIFIPGINYTIPLFTGFNIENQIEISKLNQKLESVRTNLTKNEIAFNVRSVYLKILTLKKQLQAMENYKEAVDKLYNDIEQAYKVGKKPEADLLKVQYQKEAVESTIQQIKNNIDTLNKTLQTLLNTQENIEVEDITLKDIDPNLNVDTLLKQYYQDLYSYKVLNLQQKIQESKINIAKSDYFPTISLSTIYQRDIGGSVNREDWQIRVMGNLTIFDFGKRKANLLEEKLSLSKVDIQKQKLLLDKEKQLTDALNQIKTADFKVKATEKQLKYAIEVERVERLKYDEGVSSLYDYLYAQSQRYITEASYYEDIYEKQRAIYYLYYVLEKI</sequence>
<evidence type="ECO:0000256" key="4">
    <source>
        <dbReference type="ARBA" id="ARBA00022452"/>
    </source>
</evidence>
<evidence type="ECO:0000313" key="10">
    <source>
        <dbReference type="Proteomes" id="UP001157947"/>
    </source>
</evidence>
<dbReference type="InterPro" id="IPR003423">
    <property type="entry name" value="OMP_efflux"/>
</dbReference>
<name>A0AA46ADU8_9AQUI</name>
<dbReference type="GO" id="GO:0015288">
    <property type="term" value="F:porin activity"/>
    <property type="evidence" value="ECO:0007669"/>
    <property type="project" value="TreeGrafter"/>
</dbReference>
<evidence type="ECO:0000256" key="5">
    <source>
        <dbReference type="ARBA" id="ARBA00022692"/>
    </source>
</evidence>
<dbReference type="RefSeq" id="WP_265134022.1">
    <property type="nucleotide sequence ID" value="NZ_FXTX01000005.1"/>
</dbReference>
<dbReference type="InterPro" id="IPR051906">
    <property type="entry name" value="TolC-like"/>
</dbReference>
<dbReference type="Gene3D" id="1.20.1600.10">
    <property type="entry name" value="Outer membrane efflux proteins (OEP)"/>
    <property type="match status" value="1"/>
</dbReference>
<evidence type="ECO:0000256" key="6">
    <source>
        <dbReference type="ARBA" id="ARBA00023136"/>
    </source>
</evidence>
<comment type="similarity">
    <text evidence="2">Belongs to the outer membrane factor (OMF) (TC 1.B.17) family.</text>
</comment>
<keyword evidence="4" id="KW-1134">Transmembrane beta strand</keyword>
<dbReference type="GO" id="GO:0015562">
    <property type="term" value="F:efflux transmembrane transporter activity"/>
    <property type="evidence" value="ECO:0007669"/>
    <property type="project" value="InterPro"/>
</dbReference>
<evidence type="ECO:0000313" key="9">
    <source>
        <dbReference type="EMBL" id="SMP07426.1"/>
    </source>
</evidence>
<dbReference type="Proteomes" id="UP001157947">
    <property type="component" value="Unassembled WGS sequence"/>
</dbReference>
<keyword evidence="7" id="KW-0998">Cell outer membrane</keyword>
<dbReference type="AlphaFoldDB" id="A0AA46ADU8"/>
<evidence type="ECO:0000256" key="8">
    <source>
        <dbReference type="SAM" id="Coils"/>
    </source>
</evidence>
<dbReference type="SUPFAM" id="SSF56954">
    <property type="entry name" value="Outer membrane efflux proteins (OEP)"/>
    <property type="match status" value="1"/>
</dbReference>
<evidence type="ECO:0000256" key="7">
    <source>
        <dbReference type="ARBA" id="ARBA00023237"/>
    </source>
</evidence>
<feature type="coiled-coil region" evidence="8">
    <location>
        <begin position="148"/>
        <end position="224"/>
    </location>
</feature>
<evidence type="ECO:0000256" key="3">
    <source>
        <dbReference type="ARBA" id="ARBA00022448"/>
    </source>
</evidence>
<keyword evidence="6" id="KW-0472">Membrane</keyword>
<proteinExistence type="inferred from homology"/>
<dbReference type="PANTHER" id="PTHR30026">
    <property type="entry name" value="OUTER MEMBRANE PROTEIN TOLC"/>
    <property type="match status" value="1"/>
</dbReference>
<evidence type="ECO:0000256" key="2">
    <source>
        <dbReference type="ARBA" id="ARBA00007613"/>
    </source>
</evidence>
<keyword evidence="10" id="KW-1185">Reference proteome</keyword>
<dbReference type="GO" id="GO:1990281">
    <property type="term" value="C:efflux pump complex"/>
    <property type="evidence" value="ECO:0007669"/>
    <property type="project" value="TreeGrafter"/>
</dbReference>
<comment type="subcellular location">
    <subcellularLocation>
        <location evidence="1">Cell outer membrane</location>
    </subcellularLocation>
</comment>
<keyword evidence="5" id="KW-0812">Transmembrane</keyword>
<dbReference type="PANTHER" id="PTHR30026:SF20">
    <property type="entry name" value="OUTER MEMBRANE PROTEIN TOLC"/>
    <property type="match status" value="1"/>
</dbReference>
<protein>
    <submittedName>
        <fullName evidence="9">Outer membrane protein TolC</fullName>
    </submittedName>
</protein>
<dbReference type="EMBL" id="FXTX01000005">
    <property type="protein sequence ID" value="SMP07426.1"/>
    <property type="molecule type" value="Genomic_DNA"/>
</dbReference>